<organism evidence="1 2">
    <name type="scientific">Rhodoblastus acidophilus</name>
    <name type="common">Rhodopseudomonas acidophila</name>
    <dbReference type="NCBI Taxonomy" id="1074"/>
    <lineage>
        <taxon>Bacteria</taxon>
        <taxon>Pseudomonadati</taxon>
        <taxon>Pseudomonadota</taxon>
        <taxon>Alphaproteobacteria</taxon>
        <taxon>Hyphomicrobiales</taxon>
        <taxon>Rhodoblastaceae</taxon>
        <taxon>Rhodoblastus</taxon>
    </lineage>
</organism>
<gene>
    <name evidence="1" type="ORF">GJ654_11540</name>
</gene>
<dbReference type="OrthoDB" id="5354021at2"/>
<accession>A0A6N8DQ10</accession>
<dbReference type="InterPro" id="IPR029044">
    <property type="entry name" value="Nucleotide-diphossugar_trans"/>
</dbReference>
<sequence length="295" mass="34028">MTTEFNFFWYGGPLTILNWVGVASFVKLGHTARLWAYEPLEVPPGVLVEDANEIIPKEELFLYMNPVTRRLDVGPFSDLFRFKLLWMRGGWYSDTDVICLRPEFPVCDYAWAQIIPEIDPSALAPSQIRFPRHDPMIEHLYKNCLESSSAIQSREHLGPHVFSKTLAGYPTPASHWGSADEFYPIRWIETFKLWLPEFRDEVEARVRSAAFVSTMNSMHAYMDMADKMPPRGSWLDEAFRKLAPEKMVAEHYTCEETLPRIRAYFIAQKSWAFEELAQTCGVDMLARLGLESSEA</sequence>
<protein>
    <recommendedName>
        <fullName evidence="3">Glycosyl transferase</fullName>
    </recommendedName>
</protein>
<name>A0A6N8DQ10_RHOAC</name>
<comment type="caution">
    <text evidence="1">The sequence shown here is derived from an EMBL/GenBank/DDBJ whole genome shotgun (WGS) entry which is preliminary data.</text>
</comment>
<reference evidence="1 2" key="1">
    <citation type="submission" date="2019-11" db="EMBL/GenBank/DDBJ databases">
        <title>Whole-genome sequence of a Rhodoblastus acidophilus DSM 142.</title>
        <authorList>
            <person name="Kyndt J.A."/>
            <person name="Meyer T.E."/>
        </authorList>
    </citation>
    <scope>NUCLEOTIDE SEQUENCE [LARGE SCALE GENOMIC DNA]</scope>
    <source>
        <strain evidence="1 2">DSM 142</strain>
    </source>
</reference>
<dbReference type="Pfam" id="PF04488">
    <property type="entry name" value="Gly_transf_sug"/>
    <property type="match status" value="1"/>
</dbReference>
<dbReference type="Proteomes" id="UP000439113">
    <property type="component" value="Unassembled WGS sequence"/>
</dbReference>
<dbReference type="RefSeq" id="WP_155446314.1">
    <property type="nucleotide sequence ID" value="NZ_JAOQNR010000008.1"/>
</dbReference>
<evidence type="ECO:0008006" key="3">
    <source>
        <dbReference type="Google" id="ProtNLM"/>
    </source>
</evidence>
<dbReference type="InterPro" id="IPR007577">
    <property type="entry name" value="GlycoTrfase_DXD_sugar-bd_CS"/>
</dbReference>
<dbReference type="SUPFAM" id="SSF53448">
    <property type="entry name" value="Nucleotide-diphospho-sugar transferases"/>
    <property type="match status" value="1"/>
</dbReference>
<proteinExistence type="predicted"/>
<dbReference type="EMBL" id="WNKS01000009">
    <property type="protein sequence ID" value="MTV31625.1"/>
    <property type="molecule type" value="Genomic_DNA"/>
</dbReference>
<dbReference type="Gene3D" id="3.90.550.20">
    <property type="match status" value="1"/>
</dbReference>
<evidence type="ECO:0000313" key="2">
    <source>
        <dbReference type="Proteomes" id="UP000439113"/>
    </source>
</evidence>
<dbReference type="AlphaFoldDB" id="A0A6N8DQ10"/>
<evidence type="ECO:0000313" key="1">
    <source>
        <dbReference type="EMBL" id="MTV31625.1"/>
    </source>
</evidence>